<dbReference type="PANTHER" id="PTHR37449">
    <property type="match status" value="1"/>
</dbReference>
<evidence type="ECO:0000313" key="2">
    <source>
        <dbReference type="EMBL" id="KAH3669094.1"/>
    </source>
</evidence>
<dbReference type="AlphaFoldDB" id="A0A9P8T830"/>
<reference evidence="2" key="1">
    <citation type="journal article" date="2021" name="Open Biol.">
        <title>Shared evolutionary footprints suggest mitochondrial oxidative damage underlies multiple complex I losses in fungi.</title>
        <authorList>
            <person name="Schikora-Tamarit M.A."/>
            <person name="Marcet-Houben M."/>
            <person name="Nosek J."/>
            <person name="Gabaldon T."/>
        </authorList>
    </citation>
    <scope>NUCLEOTIDE SEQUENCE</scope>
    <source>
        <strain evidence="2">CBS6341</strain>
    </source>
</reference>
<sequence length="137" mass="14417">MASISSTNIIAGANCLAFLNKSRTLEAPTPTNISTNSEPETDKNGTPASPAVALANKVLPVPGGPDNMAPLGILAPNFSYLAGFFKNSTNSIISSLASLQPATSLNFTFISVSWLNNLAFDFPTENIFETPELFPPL</sequence>
<reference evidence="2" key="2">
    <citation type="submission" date="2021-01" db="EMBL/GenBank/DDBJ databases">
        <authorList>
            <person name="Schikora-Tamarit M.A."/>
        </authorList>
    </citation>
    <scope>NUCLEOTIDE SEQUENCE</scope>
    <source>
        <strain evidence="2">CBS6341</strain>
    </source>
</reference>
<dbReference type="OrthoDB" id="5427578at2759"/>
<dbReference type="EMBL" id="JAEUBF010001347">
    <property type="protein sequence ID" value="KAH3669094.1"/>
    <property type="molecule type" value="Genomic_DNA"/>
</dbReference>
<comment type="caution">
    <text evidence="2">The sequence shown here is derived from an EMBL/GenBank/DDBJ whole genome shotgun (WGS) entry which is preliminary data.</text>
</comment>
<keyword evidence="3" id="KW-1185">Reference proteome</keyword>
<dbReference type="PANTHER" id="PTHR37449:SF1">
    <property type="entry name" value="OS02G0159950 PROTEIN"/>
    <property type="match status" value="1"/>
</dbReference>
<name>A0A9P8T830_9ASCO</name>
<organism evidence="2 3">
    <name type="scientific">Wickerhamomyces mucosus</name>
    <dbReference type="NCBI Taxonomy" id="1378264"/>
    <lineage>
        <taxon>Eukaryota</taxon>
        <taxon>Fungi</taxon>
        <taxon>Dikarya</taxon>
        <taxon>Ascomycota</taxon>
        <taxon>Saccharomycotina</taxon>
        <taxon>Saccharomycetes</taxon>
        <taxon>Phaffomycetales</taxon>
        <taxon>Wickerhamomycetaceae</taxon>
        <taxon>Wickerhamomyces</taxon>
    </lineage>
</organism>
<evidence type="ECO:0000256" key="1">
    <source>
        <dbReference type="SAM" id="MobiDB-lite"/>
    </source>
</evidence>
<protein>
    <submittedName>
        <fullName evidence="2">Uncharacterized protein</fullName>
    </submittedName>
</protein>
<feature type="compositionally biased region" description="Polar residues" evidence="1">
    <location>
        <begin position="29"/>
        <end position="38"/>
    </location>
</feature>
<evidence type="ECO:0000313" key="3">
    <source>
        <dbReference type="Proteomes" id="UP000769528"/>
    </source>
</evidence>
<proteinExistence type="predicted"/>
<gene>
    <name evidence="2" type="ORF">WICMUC_005058</name>
</gene>
<feature type="region of interest" description="Disordered" evidence="1">
    <location>
        <begin position="27"/>
        <end position="49"/>
    </location>
</feature>
<accession>A0A9P8T830</accession>
<dbReference type="Proteomes" id="UP000769528">
    <property type="component" value="Unassembled WGS sequence"/>
</dbReference>